<accession>A0A559KJG1</accession>
<dbReference type="Pfam" id="PF09588">
    <property type="entry name" value="YqaJ"/>
    <property type="match status" value="1"/>
</dbReference>
<dbReference type="InterPro" id="IPR011604">
    <property type="entry name" value="PDDEXK-like_dom_sf"/>
</dbReference>
<comment type="caution">
    <text evidence="2">The sequence shown here is derived from an EMBL/GenBank/DDBJ whole genome shotgun (WGS) entry which is preliminary data.</text>
</comment>
<dbReference type="Proteomes" id="UP000320078">
    <property type="component" value="Unassembled WGS sequence"/>
</dbReference>
<sequence length="200" mass="24049">MNHFNINLKQNSNEWHKHRQNYINASEVSIIMDLNPFETKQNLLKRKLFGEKIKDNKAMYHGRTLEPEARNLFNEINKTKFQPAVFVKNFFSASLDGWHKDSQTILEIKCPISLNTSTWQNFIMNDRIPIFYYAQIQAQLYCSEADKAFFLVYQTYQNLKVKEIFKNKNFIDDMYQKCHNFYDIFLQMKNFIKKLDTNNE</sequence>
<dbReference type="InterPro" id="IPR011335">
    <property type="entry name" value="Restrct_endonuc-II-like"/>
</dbReference>
<dbReference type="Gene3D" id="3.90.320.10">
    <property type="match status" value="1"/>
</dbReference>
<keyword evidence="3" id="KW-1185">Reference proteome</keyword>
<organism evidence="2 3">
    <name type="scientific">Candidatus Phytoplasma pini</name>
    <dbReference type="NCBI Taxonomy" id="267362"/>
    <lineage>
        <taxon>Bacteria</taxon>
        <taxon>Bacillati</taxon>
        <taxon>Mycoplasmatota</taxon>
        <taxon>Mollicutes</taxon>
        <taxon>Acholeplasmatales</taxon>
        <taxon>Acholeplasmataceae</taxon>
        <taxon>Candidatus Phytoplasma</taxon>
    </lineage>
</organism>
<gene>
    <name evidence="2" type="ORF">MDPP_00222</name>
</gene>
<evidence type="ECO:0000313" key="2">
    <source>
        <dbReference type="EMBL" id="TVY12275.1"/>
    </source>
</evidence>
<name>A0A559KJG1_9MOLU</name>
<dbReference type="EMBL" id="VIAE01000004">
    <property type="protein sequence ID" value="TVY12275.1"/>
    <property type="molecule type" value="Genomic_DNA"/>
</dbReference>
<evidence type="ECO:0000259" key="1">
    <source>
        <dbReference type="Pfam" id="PF09588"/>
    </source>
</evidence>
<feature type="domain" description="YqaJ viral recombinase" evidence="1">
    <location>
        <begin position="14"/>
        <end position="145"/>
    </location>
</feature>
<dbReference type="NCBIfam" id="TIGR03033">
    <property type="entry name" value="phage_rel_nuc"/>
    <property type="match status" value="1"/>
</dbReference>
<dbReference type="AlphaFoldDB" id="A0A559KJG1"/>
<dbReference type="InterPro" id="IPR019080">
    <property type="entry name" value="YqaJ_viral_recombinase"/>
</dbReference>
<dbReference type="PANTHER" id="PTHR46609">
    <property type="entry name" value="EXONUCLEASE, PHAGE-TYPE/RECB, C-TERMINAL DOMAIN-CONTAINING PROTEIN"/>
    <property type="match status" value="1"/>
</dbReference>
<dbReference type="CDD" id="cd22343">
    <property type="entry name" value="PDDEXK_lambda_exonuclease-like"/>
    <property type="match status" value="1"/>
</dbReference>
<protein>
    <recommendedName>
        <fullName evidence="1">YqaJ viral recombinase domain-containing protein</fullName>
    </recommendedName>
</protein>
<proteinExistence type="predicted"/>
<dbReference type="SUPFAM" id="SSF52980">
    <property type="entry name" value="Restriction endonuclease-like"/>
    <property type="match status" value="1"/>
</dbReference>
<dbReference type="InterPro" id="IPR051703">
    <property type="entry name" value="NF-kappa-B_Signaling_Reg"/>
</dbReference>
<dbReference type="OrthoDB" id="385827at2"/>
<evidence type="ECO:0000313" key="3">
    <source>
        <dbReference type="Proteomes" id="UP000320078"/>
    </source>
</evidence>
<dbReference type="PANTHER" id="PTHR46609:SF6">
    <property type="entry name" value="EXONUCLEASE, PHAGE-TYPE_RECB, C-TERMINAL DOMAIN-CONTAINING PROTEIN-RELATED"/>
    <property type="match status" value="1"/>
</dbReference>
<reference evidence="2 3" key="1">
    <citation type="submission" date="2019-06" db="EMBL/GenBank/DDBJ databases">
        <title>Draft Genome Sequence of Candidatus Phytoplasma pini-Related Strain MDPP: A Resource for Comparative Genomics of Gymnosperm-infecting Phytoplasmas.</title>
        <authorList>
            <person name="Cai W."/>
            <person name="Costanzo S."/>
            <person name="Shao J."/>
            <person name="Zhao Y."/>
            <person name="Davis R."/>
        </authorList>
    </citation>
    <scope>NUCLEOTIDE SEQUENCE [LARGE SCALE GENOMIC DNA]</scope>
    <source>
        <strain evidence="2 3">MDPP</strain>
    </source>
</reference>
<dbReference type="RefSeq" id="WP_144658370.1">
    <property type="nucleotide sequence ID" value="NZ_VIAE01000004.1"/>
</dbReference>
<dbReference type="InterPro" id="IPR017482">
    <property type="entry name" value="Lambda-type_endonuclease"/>
</dbReference>